<organism evidence="1 2">
    <name type="scientific">Lasiosphaeria ovina</name>
    <dbReference type="NCBI Taxonomy" id="92902"/>
    <lineage>
        <taxon>Eukaryota</taxon>
        <taxon>Fungi</taxon>
        <taxon>Dikarya</taxon>
        <taxon>Ascomycota</taxon>
        <taxon>Pezizomycotina</taxon>
        <taxon>Sordariomycetes</taxon>
        <taxon>Sordariomycetidae</taxon>
        <taxon>Sordariales</taxon>
        <taxon>Lasiosphaeriaceae</taxon>
        <taxon>Lasiosphaeria</taxon>
    </lineage>
</organism>
<feature type="non-terminal residue" evidence="1">
    <location>
        <position position="1"/>
    </location>
</feature>
<proteinExistence type="predicted"/>
<feature type="non-terminal residue" evidence="1">
    <location>
        <position position="66"/>
    </location>
</feature>
<protein>
    <submittedName>
        <fullName evidence="1">Uncharacterized protein</fullName>
    </submittedName>
</protein>
<keyword evidence="2" id="KW-1185">Reference proteome</keyword>
<dbReference type="Proteomes" id="UP001287356">
    <property type="component" value="Unassembled WGS sequence"/>
</dbReference>
<gene>
    <name evidence="1" type="ORF">B0T24DRAFT_500092</name>
</gene>
<sequence>NNLDKGLKYIQRIYEDVAGRFLRDGDFAKLVDNITRRIVEIQILAINKIDQIRQDEPEALETAQDE</sequence>
<comment type="caution">
    <text evidence="1">The sequence shown here is derived from an EMBL/GenBank/DDBJ whole genome shotgun (WGS) entry which is preliminary data.</text>
</comment>
<name>A0AAE0K3S1_9PEZI</name>
<accession>A0AAE0K3S1</accession>
<evidence type="ECO:0000313" key="1">
    <source>
        <dbReference type="EMBL" id="KAK3369549.1"/>
    </source>
</evidence>
<reference evidence="1" key="2">
    <citation type="submission" date="2023-06" db="EMBL/GenBank/DDBJ databases">
        <authorList>
            <consortium name="Lawrence Berkeley National Laboratory"/>
            <person name="Haridas S."/>
            <person name="Hensen N."/>
            <person name="Bonometti L."/>
            <person name="Westerberg I."/>
            <person name="Brannstrom I.O."/>
            <person name="Guillou S."/>
            <person name="Cros-Aarteil S."/>
            <person name="Calhoun S."/>
            <person name="Kuo A."/>
            <person name="Mondo S."/>
            <person name="Pangilinan J."/>
            <person name="Riley R."/>
            <person name="Labutti K."/>
            <person name="Andreopoulos B."/>
            <person name="Lipzen A."/>
            <person name="Chen C."/>
            <person name="Yanf M."/>
            <person name="Daum C."/>
            <person name="Ng V."/>
            <person name="Clum A."/>
            <person name="Steindorff A."/>
            <person name="Ohm R."/>
            <person name="Martin F."/>
            <person name="Silar P."/>
            <person name="Natvig D."/>
            <person name="Lalanne C."/>
            <person name="Gautier V."/>
            <person name="Ament-Velasquez S.L."/>
            <person name="Kruys A."/>
            <person name="Hutchinson M.I."/>
            <person name="Powell A.J."/>
            <person name="Barry K."/>
            <person name="Miller A.N."/>
            <person name="Grigoriev I.V."/>
            <person name="Debuchy R."/>
            <person name="Gladieux P."/>
            <person name="Thoren M.H."/>
            <person name="Johannesson H."/>
        </authorList>
    </citation>
    <scope>NUCLEOTIDE SEQUENCE</scope>
    <source>
        <strain evidence="1">CBS 958.72</strain>
    </source>
</reference>
<dbReference type="AlphaFoldDB" id="A0AAE0K3S1"/>
<dbReference type="EMBL" id="JAULSN010000006">
    <property type="protein sequence ID" value="KAK3369549.1"/>
    <property type="molecule type" value="Genomic_DNA"/>
</dbReference>
<evidence type="ECO:0000313" key="2">
    <source>
        <dbReference type="Proteomes" id="UP001287356"/>
    </source>
</evidence>
<reference evidence="1" key="1">
    <citation type="journal article" date="2023" name="Mol. Phylogenet. Evol.">
        <title>Genome-scale phylogeny and comparative genomics of the fungal order Sordariales.</title>
        <authorList>
            <person name="Hensen N."/>
            <person name="Bonometti L."/>
            <person name="Westerberg I."/>
            <person name="Brannstrom I.O."/>
            <person name="Guillou S."/>
            <person name="Cros-Aarteil S."/>
            <person name="Calhoun S."/>
            <person name="Haridas S."/>
            <person name="Kuo A."/>
            <person name="Mondo S."/>
            <person name="Pangilinan J."/>
            <person name="Riley R."/>
            <person name="LaButti K."/>
            <person name="Andreopoulos B."/>
            <person name="Lipzen A."/>
            <person name="Chen C."/>
            <person name="Yan M."/>
            <person name="Daum C."/>
            <person name="Ng V."/>
            <person name="Clum A."/>
            <person name="Steindorff A."/>
            <person name="Ohm R.A."/>
            <person name="Martin F."/>
            <person name="Silar P."/>
            <person name="Natvig D.O."/>
            <person name="Lalanne C."/>
            <person name="Gautier V."/>
            <person name="Ament-Velasquez S.L."/>
            <person name="Kruys A."/>
            <person name="Hutchinson M.I."/>
            <person name="Powell A.J."/>
            <person name="Barry K."/>
            <person name="Miller A.N."/>
            <person name="Grigoriev I.V."/>
            <person name="Debuchy R."/>
            <person name="Gladieux P."/>
            <person name="Hiltunen Thoren M."/>
            <person name="Johannesson H."/>
        </authorList>
    </citation>
    <scope>NUCLEOTIDE SEQUENCE</scope>
    <source>
        <strain evidence="1">CBS 958.72</strain>
    </source>
</reference>